<dbReference type="Pfam" id="PF14280">
    <property type="entry name" value="DUF4365"/>
    <property type="match status" value="1"/>
</dbReference>
<evidence type="ECO:0000259" key="1">
    <source>
        <dbReference type="Pfam" id="PF14280"/>
    </source>
</evidence>
<accession>A0A0F9J5L8</accession>
<feature type="domain" description="DUF4365" evidence="1">
    <location>
        <begin position="14"/>
        <end position="141"/>
    </location>
</feature>
<evidence type="ECO:0000313" key="2">
    <source>
        <dbReference type="EMBL" id="KKM64808.1"/>
    </source>
</evidence>
<proteinExistence type="predicted"/>
<protein>
    <recommendedName>
        <fullName evidence="1">DUF4365 domain-containing protein</fullName>
    </recommendedName>
</protein>
<organism evidence="2">
    <name type="scientific">marine sediment metagenome</name>
    <dbReference type="NCBI Taxonomy" id="412755"/>
    <lineage>
        <taxon>unclassified sequences</taxon>
        <taxon>metagenomes</taxon>
        <taxon>ecological metagenomes</taxon>
    </lineage>
</organism>
<gene>
    <name evidence="2" type="ORF">LCGC14_1497600</name>
</gene>
<name>A0A0F9J5L8_9ZZZZ</name>
<comment type="caution">
    <text evidence="2">The sequence shown here is derived from an EMBL/GenBank/DDBJ whole genome shotgun (WGS) entry which is preliminary data.</text>
</comment>
<feature type="non-terminal residue" evidence="2">
    <location>
        <position position="237"/>
    </location>
</feature>
<dbReference type="AlphaFoldDB" id="A0A0F9J5L8"/>
<reference evidence="2" key="1">
    <citation type="journal article" date="2015" name="Nature">
        <title>Complex archaea that bridge the gap between prokaryotes and eukaryotes.</title>
        <authorList>
            <person name="Spang A."/>
            <person name="Saw J.H."/>
            <person name="Jorgensen S.L."/>
            <person name="Zaremba-Niedzwiedzka K."/>
            <person name="Martijn J."/>
            <person name="Lind A.E."/>
            <person name="van Eijk R."/>
            <person name="Schleper C."/>
            <person name="Guy L."/>
            <person name="Ettema T.J."/>
        </authorList>
    </citation>
    <scope>NUCLEOTIDE SEQUENCE</scope>
</reference>
<sequence length="237" mass="28491">MIKDKNQEIRDKAEALLKKFFASWPFNPLPDDYGLDFYITVAENTLIKEKYNFLVQLKGSESISYKKEYFAFKMDIKHLRSYLEIPIPVLLVIYDVKTEVGYWINVQRYCRNILNIESPKWIEQKTKNLRIPLENQLTDISTIKQEIIESTNENMRLYVENLKWPEGYENIKYNPEEIKKVIKKSEIKNIKMRIQTSILYFRTNNLREMQEQFFEIYKLKRKDVHHLQATVAIMTTS</sequence>
<dbReference type="EMBL" id="LAZR01010831">
    <property type="protein sequence ID" value="KKM64808.1"/>
    <property type="molecule type" value="Genomic_DNA"/>
</dbReference>
<dbReference type="InterPro" id="IPR025375">
    <property type="entry name" value="DUF4365"/>
</dbReference>